<name>A0A649VNU7_9CAUD</name>
<proteinExistence type="predicted"/>
<protein>
    <submittedName>
        <fullName evidence="1">Head-to-tail adaptor</fullName>
    </submittedName>
</protein>
<dbReference type="GeneID" id="80018900"/>
<dbReference type="RefSeq" id="YP_010754275.1">
    <property type="nucleotide sequence ID" value="NC_073458.1"/>
</dbReference>
<gene>
    <name evidence="1" type="primary">8</name>
    <name evidence="1" type="ORF">SEA_EMIROSE_8</name>
</gene>
<evidence type="ECO:0000313" key="1">
    <source>
        <dbReference type="EMBL" id="QGJ94140.1"/>
    </source>
</evidence>
<evidence type="ECO:0000313" key="2">
    <source>
        <dbReference type="Proteomes" id="UP000427166"/>
    </source>
</evidence>
<keyword evidence="2" id="KW-1185">Reference proteome</keyword>
<dbReference type="Proteomes" id="UP000427166">
    <property type="component" value="Segment"/>
</dbReference>
<accession>A0A649VNU7</accession>
<sequence>MSMDETNPLHLIDITYLQQSLTDSTDFDIGLANWALDVVSEHARLVASRPTWTRETVPPGVATVVSLAARRLYTNPDRFTNESSADYSYRLDSSVTSADIFTPSEIGALLKFAPGRSTGKLRTVATRRGDSLQPSGYVPDGTRYGFPWYPDDNDGWIN</sequence>
<dbReference type="KEGG" id="vg:80018900"/>
<reference evidence="1 2" key="1">
    <citation type="submission" date="2019-10" db="EMBL/GenBank/DDBJ databases">
        <authorList>
            <person name="Davis E.R."/>
            <person name="Mohamed A."/>
            <person name="Ilzat A."/>
            <person name="Sivanathan V."/>
            <person name="Garlena R.A."/>
            <person name="Russell D.A."/>
            <person name="Pope W.H."/>
            <person name="Jacobs-Sera D."/>
            <person name="Hatfull G.F."/>
        </authorList>
    </citation>
    <scope>NUCLEOTIDE SEQUENCE [LARGE SCALE GENOMIC DNA]</scope>
</reference>
<organism evidence="1 2">
    <name type="scientific">Corynebacterium phage EmiRose</name>
    <dbReference type="NCBI Taxonomy" id="2565372"/>
    <lineage>
        <taxon>Viruses</taxon>
        <taxon>Duplodnaviria</taxon>
        <taxon>Heunggongvirae</taxon>
        <taxon>Uroviricota</taxon>
        <taxon>Caudoviricetes</taxon>
        <taxon>Emirosevirus</taxon>
        <taxon>Emirosevirus emirose</taxon>
    </lineage>
</organism>
<dbReference type="EMBL" id="MN586033">
    <property type="protein sequence ID" value="QGJ94140.1"/>
    <property type="molecule type" value="Genomic_DNA"/>
</dbReference>